<sequence>MATMAENVLATGAEIRPPMHEKGCYYSRKSQLKDLSPEEKLRKRYDIKATSIILLGVPVYIYTLVNHHKIASDIWNRVKELMEDDKVIVQNVQGRQAQGNGVNTRKNKAIGIGVINTVGDLKANPPRQQDFLANGLEEFDLDCDDIQLHTTSIFKVDHVDAFDSDCDEAPTANAIFMARLSLTGSVNGDDVSLTYDSEILSKNDAAQSVPPSEQDNAMILSVIEQMQSQVE</sequence>
<reference evidence="1" key="2">
    <citation type="submission" date="2022-01" db="EMBL/GenBank/DDBJ databases">
        <authorList>
            <person name="Yamashiro T."/>
            <person name="Shiraishi A."/>
            <person name="Satake H."/>
            <person name="Nakayama K."/>
        </authorList>
    </citation>
    <scope>NUCLEOTIDE SEQUENCE</scope>
</reference>
<keyword evidence="2" id="KW-1185">Reference proteome</keyword>
<dbReference type="Proteomes" id="UP001151760">
    <property type="component" value="Unassembled WGS sequence"/>
</dbReference>
<dbReference type="EMBL" id="BQNB010014102">
    <property type="protein sequence ID" value="GJT24034.1"/>
    <property type="molecule type" value="Genomic_DNA"/>
</dbReference>
<evidence type="ECO:0000313" key="1">
    <source>
        <dbReference type="EMBL" id="GJT24034.1"/>
    </source>
</evidence>
<gene>
    <name evidence="1" type="ORF">Tco_0893971</name>
</gene>
<reference evidence="1" key="1">
    <citation type="journal article" date="2022" name="Int. J. Mol. Sci.">
        <title>Draft Genome of Tanacetum Coccineum: Genomic Comparison of Closely Related Tanacetum-Family Plants.</title>
        <authorList>
            <person name="Yamashiro T."/>
            <person name="Shiraishi A."/>
            <person name="Nakayama K."/>
            <person name="Satake H."/>
        </authorList>
    </citation>
    <scope>NUCLEOTIDE SEQUENCE</scope>
</reference>
<evidence type="ECO:0000313" key="2">
    <source>
        <dbReference type="Proteomes" id="UP001151760"/>
    </source>
</evidence>
<accession>A0ABQ5CBT7</accession>
<proteinExistence type="predicted"/>
<organism evidence="1 2">
    <name type="scientific">Tanacetum coccineum</name>
    <dbReference type="NCBI Taxonomy" id="301880"/>
    <lineage>
        <taxon>Eukaryota</taxon>
        <taxon>Viridiplantae</taxon>
        <taxon>Streptophyta</taxon>
        <taxon>Embryophyta</taxon>
        <taxon>Tracheophyta</taxon>
        <taxon>Spermatophyta</taxon>
        <taxon>Magnoliopsida</taxon>
        <taxon>eudicotyledons</taxon>
        <taxon>Gunneridae</taxon>
        <taxon>Pentapetalae</taxon>
        <taxon>asterids</taxon>
        <taxon>campanulids</taxon>
        <taxon>Asterales</taxon>
        <taxon>Asteraceae</taxon>
        <taxon>Asteroideae</taxon>
        <taxon>Anthemideae</taxon>
        <taxon>Anthemidinae</taxon>
        <taxon>Tanacetum</taxon>
    </lineage>
</organism>
<name>A0ABQ5CBT7_9ASTR</name>
<comment type="caution">
    <text evidence="1">The sequence shown here is derived from an EMBL/GenBank/DDBJ whole genome shotgun (WGS) entry which is preliminary data.</text>
</comment>
<protein>
    <submittedName>
        <fullName evidence="1">Uncharacterized protein</fullName>
    </submittedName>
</protein>